<comment type="caution">
    <text evidence="2">The sequence shown here is derived from an EMBL/GenBank/DDBJ whole genome shotgun (WGS) entry which is preliminary data.</text>
</comment>
<accession>A0AAN6PZ09</accession>
<dbReference type="Proteomes" id="UP001305647">
    <property type="component" value="Unassembled WGS sequence"/>
</dbReference>
<dbReference type="EMBL" id="MU863647">
    <property type="protein sequence ID" value="KAK4099696.1"/>
    <property type="molecule type" value="Genomic_DNA"/>
</dbReference>
<gene>
    <name evidence="2" type="ORF">N658DRAFT_158785</name>
</gene>
<name>A0AAN6PZ09_9PEZI</name>
<evidence type="ECO:0000256" key="1">
    <source>
        <dbReference type="SAM" id="MobiDB-lite"/>
    </source>
</evidence>
<feature type="compositionally biased region" description="Polar residues" evidence="1">
    <location>
        <begin position="92"/>
        <end position="107"/>
    </location>
</feature>
<reference evidence="2" key="1">
    <citation type="journal article" date="2023" name="Mol. Phylogenet. Evol.">
        <title>Genome-scale phylogeny and comparative genomics of the fungal order Sordariales.</title>
        <authorList>
            <person name="Hensen N."/>
            <person name="Bonometti L."/>
            <person name="Westerberg I."/>
            <person name="Brannstrom I.O."/>
            <person name="Guillou S."/>
            <person name="Cros-Aarteil S."/>
            <person name="Calhoun S."/>
            <person name="Haridas S."/>
            <person name="Kuo A."/>
            <person name="Mondo S."/>
            <person name="Pangilinan J."/>
            <person name="Riley R."/>
            <person name="LaButti K."/>
            <person name="Andreopoulos B."/>
            <person name="Lipzen A."/>
            <person name="Chen C."/>
            <person name="Yan M."/>
            <person name="Daum C."/>
            <person name="Ng V."/>
            <person name="Clum A."/>
            <person name="Steindorff A."/>
            <person name="Ohm R.A."/>
            <person name="Martin F."/>
            <person name="Silar P."/>
            <person name="Natvig D.O."/>
            <person name="Lalanne C."/>
            <person name="Gautier V."/>
            <person name="Ament-Velasquez S.L."/>
            <person name="Kruys A."/>
            <person name="Hutchinson M.I."/>
            <person name="Powell A.J."/>
            <person name="Barry K."/>
            <person name="Miller A.N."/>
            <person name="Grigoriev I.V."/>
            <person name="Debuchy R."/>
            <person name="Gladieux P."/>
            <person name="Hiltunen Thoren M."/>
            <person name="Johannesson H."/>
        </authorList>
    </citation>
    <scope>NUCLEOTIDE SEQUENCE</scope>
    <source>
        <strain evidence="2">CBS 757.83</strain>
    </source>
</reference>
<dbReference type="AlphaFoldDB" id="A0AAN6PZ09"/>
<keyword evidence="3" id="KW-1185">Reference proteome</keyword>
<sequence>MHKLTRAVCCCALPIWPTPTPTLILGILLKSKQSSSYPPLDQEADRYCVDSNKEVTFCVVPLANRAGHAGQMFTESVVPKVLQGRKSLPCNDFTSQRPRPTGSRRNG</sequence>
<proteinExistence type="predicted"/>
<evidence type="ECO:0000313" key="3">
    <source>
        <dbReference type="Proteomes" id="UP001305647"/>
    </source>
</evidence>
<reference evidence="2" key="2">
    <citation type="submission" date="2023-05" db="EMBL/GenBank/DDBJ databases">
        <authorList>
            <consortium name="Lawrence Berkeley National Laboratory"/>
            <person name="Steindorff A."/>
            <person name="Hensen N."/>
            <person name="Bonometti L."/>
            <person name="Westerberg I."/>
            <person name="Brannstrom I.O."/>
            <person name="Guillou S."/>
            <person name="Cros-Aarteil S."/>
            <person name="Calhoun S."/>
            <person name="Haridas S."/>
            <person name="Kuo A."/>
            <person name="Mondo S."/>
            <person name="Pangilinan J."/>
            <person name="Riley R."/>
            <person name="Labutti K."/>
            <person name="Andreopoulos B."/>
            <person name="Lipzen A."/>
            <person name="Chen C."/>
            <person name="Yanf M."/>
            <person name="Daum C."/>
            <person name="Ng V."/>
            <person name="Clum A."/>
            <person name="Ohm R."/>
            <person name="Martin F."/>
            <person name="Silar P."/>
            <person name="Natvig D."/>
            <person name="Lalanne C."/>
            <person name="Gautier V."/>
            <person name="Ament-Velasquez S.L."/>
            <person name="Kruys A."/>
            <person name="Hutchinson M.I."/>
            <person name="Powell A.J."/>
            <person name="Barry K."/>
            <person name="Miller A.N."/>
            <person name="Grigoriev I.V."/>
            <person name="Debuchy R."/>
            <person name="Gladieux P."/>
            <person name="Thoren M.H."/>
            <person name="Johannesson H."/>
        </authorList>
    </citation>
    <scope>NUCLEOTIDE SEQUENCE</scope>
    <source>
        <strain evidence="2">CBS 757.83</strain>
    </source>
</reference>
<organism evidence="2 3">
    <name type="scientific">Parathielavia hyrcaniae</name>
    <dbReference type="NCBI Taxonomy" id="113614"/>
    <lineage>
        <taxon>Eukaryota</taxon>
        <taxon>Fungi</taxon>
        <taxon>Dikarya</taxon>
        <taxon>Ascomycota</taxon>
        <taxon>Pezizomycotina</taxon>
        <taxon>Sordariomycetes</taxon>
        <taxon>Sordariomycetidae</taxon>
        <taxon>Sordariales</taxon>
        <taxon>Chaetomiaceae</taxon>
        <taxon>Parathielavia</taxon>
    </lineage>
</organism>
<feature type="region of interest" description="Disordered" evidence="1">
    <location>
        <begin position="87"/>
        <end position="107"/>
    </location>
</feature>
<protein>
    <submittedName>
        <fullName evidence="2">Uncharacterized protein</fullName>
    </submittedName>
</protein>
<evidence type="ECO:0000313" key="2">
    <source>
        <dbReference type="EMBL" id="KAK4099696.1"/>
    </source>
</evidence>